<evidence type="ECO:0000256" key="2">
    <source>
        <dbReference type="ARBA" id="ARBA00009152"/>
    </source>
</evidence>
<gene>
    <name evidence="10" type="ORF">AAFC00_004568</name>
</gene>
<dbReference type="PANTHER" id="PTHR21039">
    <property type="entry name" value="HISTIDINOL PHOSPHATASE-RELATED"/>
    <property type="match status" value="1"/>
</dbReference>
<dbReference type="GeneID" id="95978268"/>
<protein>
    <recommendedName>
        <fullName evidence="3 8">Histidinol-phosphatase</fullName>
        <shortName evidence="8">HolPase</shortName>
        <ecNumber evidence="3 8">3.1.3.15</ecNumber>
    </recommendedName>
</protein>
<dbReference type="EC" id="3.1.3.15" evidence="3 8"/>
<keyword evidence="5 8" id="KW-0378">Hydrolase</keyword>
<evidence type="ECO:0000313" key="11">
    <source>
        <dbReference type="Proteomes" id="UP001562354"/>
    </source>
</evidence>
<dbReference type="PANTHER" id="PTHR21039:SF0">
    <property type="entry name" value="HISTIDINOL-PHOSPHATASE"/>
    <property type="match status" value="1"/>
</dbReference>
<dbReference type="Pfam" id="PF02811">
    <property type="entry name" value="PHP"/>
    <property type="match status" value="1"/>
</dbReference>
<organism evidence="10 11">
    <name type="scientific">Neodothiora populina</name>
    <dbReference type="NCBI Taxonomy" id="2781224"/>
    <lineage>
        <taxon>Eukaryota</taxon>
        <taxon>Fungi</taxon>
        <taxon>Dikarya</taxon>
        <taxon>Ascomycota</taxon>
        <taxon>Pezizomycotina</taxon>
        <taxon>Dothideomycetes</taxon>
        <taxon>Dothideomycetidae</taxon>
        <taxon>Dothideales</taxon>
        <taxon>Dothioraceae</taxon>
        <taxon>Neodothiora</taxon>
    </lineage>
</organism>
<dbReference type="InterPro" id="IPR016195">
    <property type="entry name" value="Pol/histidinol_Pase-like"/>
</dbReference>
<name>A0ABR3P2G1_9PEZI</name>
<dbReference type="Proteomes" id="UP001562354">
    <property type="component" value="Unassembled WGS sequence"/>
</dbReference>
<evidence type="ECO:0000256" key="6">
    <source>
        <dbReference type="ARBA" id="ARBA00023102"/>
    </source>
</evidence>
<dbReference type="InterPro" id="IPR004013">
    <property type="entry name" value="PHP_dom"/>
</dbReference>
<keyword evidence="6 8" id="KW-0368">Histidine biosynthesis</keyword>
<keyword evidence="11" id="KW-1185">Reference proteome</keyword>
<evidence type="ECO:0000256" key="4">
    <source>
        <dbReference type="ARBA" id="ARBA00022605"/>
    </source>
</evidence>
<accession>A0ABR3P2G1</accession>
<reference evidence="10 11" key="1">
    <citation type="submission" date="2024-07" db="EMBL/GenBank/DDBJ databases">
        <title>Draft sequence of the Neodothiora populina.</title>
        <authorList>
            <person name="Drown D.D."/>
            <person name="Schuette U.S."/>
            <person name="Buechlein A.B."/>
            <person name="Rusch D.R."/>
            <person name="Winton L.W."/>
            <person name="Adams G.A."/>
        </authorList>
    </citation>
    <scope>NUCLEOTIDE SEQUENCE [LARGE SCALE GENOMIC DNA]</scope>
    <source>
        <strain evidence="10 11">CPC 39397</strain>
    </source>
</reference>
<comment type="pathway">
    <text evidence="1 8">Amino-acid biosynthesis; L-histidine biosynthesis; L-histidine from 5-phospho-alpha-D-ribose 1-diphosphate: step 8/9.</text>
</comment>
<dbReference type="SUPFAM" id="SSF89550">
    <property type="entry name" value="PHP domain-like"/>
    <property type="match status" value="1"/>
</dbReference>
<comment type="catalytic activity">
    <reaction evidence="7 8">
        <text>L-histidinol phosphate + H2O = L-histidinol + phosphate</text>
        <dbReference type="Rhea" id="RHEA:14465"/>
        <dbReference type="ChEBI" id="CHEBI:15377"/>
        <dbReference type="ChEBI" id="CHEBI:43474"/>
        <dbReference type="ChEBI" id="CHEBI:57699"/>
        <dbReference type="ChEBI" id="CHEBI:57980"/>
        <dbReference type="EC" id="3.1.3.15"/>
    </reaction>
</comment>
<feature type="domain" description="PHP" evidence="9">
    <location>
        <begin position="5"/>
        <end position="210"/>
    </location>
</feature>
<evidence type="ECO:0000259" key="9">
    <source>
        <dbReference type="Pfam" id="PF02811"/>
    </source>
</evidence>
<dbReference type="CDD" id="cd12110">
    <property type="entry name" value="PHP_HisPPase_Hisj_like"/>
    <property type="match status" value="1"/>
</dbReference>
<evidence type="ECO:0000256" key="8">
    <source>
        <dbReference type="RuleBase" id="RU366003"/>
    </source>
</evidence>
<sequence>MPFSHHSHSGQFCAHAKNTLEEMIQAAIAANMDTFALTEHIPRDTEDLYPEEVAAEELVRIFDAFYPEALRLREKYASQITILIGFESEWIRESSLAIVQGLIANYKFDFFMGSLHHVHTIPIDFDHEMYYKARDIAGGSDEKLAADYFDSQYELLQALEPPIVGHFDLIRLKSDDPERNWTSMPTVWEKILRNLKFVASYGGILELNSSAIRKGMTEPYPKAEICKEFLKLGGRFTFSDDSHGTEQVGLNFEKVLKFMENTGINEVYCVTGGHNNDFKAAGQTARKVSVADLHKHKFFVSKS</sequence>
<evidence type="ECO:0000256" key="3">
    <source>
        <dbReference type="ARBA" id="ARBA00013085"/>
    </source>
</evidence>
<evidence type="ECO:0000256" key="1">
    <source>
        <dbReference type="ARBA" id="ARBA00004970"/>
    </source>
</evidence>
<evidence type="ECO:0000313" key="10">
    <source>
        <dbReference type="EMBL" id="KAL1296968.1"/>
    </source>
</evidence>
<dbReference type="EMBL" id="JBFMKM010000016">
    <property type="protein sequence ID" value="KAL1296968.1"/>
    <property type="molecule type" value="Genomic_DNA"/>
</dbReference>
<dbReference type="NCBIfam" id="TIGR01856">
    <property type="entry name" value="hisJ_fam"/>
    <property type="match status" value="1"/>
</dbReference>
<dbReference type="InterPro" id="IPR010140">
    <property type="entry name" value="Histidinol_P_phosphatase_HisJ"/>
</dbReference>
<comment type="similarity">
    <text evidence="2 8">Belongs to the PHP hydrolase family. HisK subfamily.</text>
</comment>
<dbReference type="Gene3D" id="3.20.20.140">
    <property type="entry name" value="Metal-dependent hydrolases"/>
    <property type="match status" value="1"/>
</dbReference>
<comment type="caution">
    <text evidence="10">The sequence shown here is derived from an EMBL/GenBank/DDBJ whole genome shotgun (WGS) entry which is preliminary data.</text>
</comment>
<proteinExistence type="inferred from homology"/>
<dbReference type="RefSeq" id="XP_069196650.1">
    <property type="nucleotide sequence ID" value="XM_069344231.1"/>
</dbReference>
<keyword evidence="4 8" id="KW-0028">Amino-acid biosynthesis</keyword>
<evidence type="ECO:0000256" key="7">
    <source>
        <dbReference type="ARBA" id="ARBA00049158"/>
    </source>
</evidence>
<evidence type="ECO:0000256" key="5">
    <source>
        <dbReference type="ARBA" id="ARBA00022801"/>
    </source>
</evidence>